<proteinExistence type="predicted"/>
<evidence type="ECO:0000313" key="3">
    <source>
        <dbReference type="EMBL" id="HGQ73711.1"/>
    </source>
</evidence>
<dbReference type="Pfam" id="PF00892">
    <property type="entry name" value="EamA"/>
    <property type="match status" value="2"/>
</dbReference>
<comment type="caution">
    <text evidence="3">The sequence shown here is derived from an EMBL/GenBank/DDBJ whole genome shotgun (WGS) entry which is preliminary data.</text>
</comment>
<feature type="transmembrane region" description="Helical" evidence="1">
    <location>
        <begin position="20"/>
        <end position="39"/>
    </location>
</feature>
<feature type="transmembrane region" description="Helical" evidence="1">
    <location>
        <begin position="258"/>
        <end position="278"/>
    </location>
</feature>
<reference evidence="3" key="1">
    <citation type="journal article" date="2020" name="mSystems">
        <title>Genome- and Community-Level Interaction Insights into Carbon Utilization and Element Cycling Functions of Hydrothermarchaeota in Hydrothermal Sediment.</title>
        <authorList>
            <person name="Zhou Z."/>
            <person name="Liu Y."/>
            <person name="Xu W."/>
            <person name="Pan J."/>
            <person name="Luo Z.H."/>
            <person name="Li M."/>
        </authorList>
    </citation>
    <scope>NUCLEOTIDE SEQUENCE [LARGE SCALE GENOMIC DNA]</scope>
    <source>
        <strain evidence="3">SpSt-648</strain>
    </source>
</reference>
<keyword evidence="1" id="KW-1133">Transmembrane helix</keyword>
<sequence>MVYKSLWSRTLQLIRLKPGLNIFSASLIIVISVSSASILVKLVSTPASVTAFWRILIALVLITIYYTRNGFSTLKSIFKLNARLALSILSGFSLALHFYTWMSSLKIVEVYLSTTIVCLHPVITLLLSRIVLCEKHGSRVGIGLILAVFGSMLTALSKTSVLKADLQGIVLSLISAFFMSNYVIIGRYVRSKVGLAEHVIPAYSASTITLFVISIIEGYNVVRIDLRDCILLTLLAIGPMIGGHTMLNYLLKYLPASTASLPIVLEPIGASLLAAVILSEYIPLTGYVGVVLATIGLIIIVKSMRS</sequence>
<dbReference type="PANTHER" id="PTHR22911:SF76">
    <property type="entry name" value="EAMA DOMAIN-CONTAINING PROTEIN"/>
    <property type="match status" value="1"/>
</dbReference>
<keyword evidence="1" id="KW-0812">Transmembrane</keyword>
<organism evidence="3">
    <name type="scientific">Staphylothermus marinus</name>
    <dbReference type="NCBI Taxonomy" id="2280"/>
    <lineage>
        <taxon>Archaea</taxon>
        <taxon>Thermoproteota</taxon>
        <taxon>Thermoprotei</taxon>
        <taxon>Desulfurococcales</taxon>
        <taxon>Desulfurococcaceae</taxon>
        <taxon>Staphylothermus</taxon>
    </lineage>
</organism>
<feature type="transmembrane region" description="Helical" evidence="1">
    <location>
        <begin position="80"/>
        <end position="99"/>
    </location>
</feature>
<feature type="transmembrane region" description="Helical" evidence="1">
    <location>
        <begin position="139"/>
        <end position="157"/>
    </location>
</feature>
<dbReference type="SUPFAM" id="SSF103481">
    <property type="entry name" value="Multidrug resistance efflux transporter EmrE"/>
    <property type="match status" value="2"/>
</dbReference>
<dbReference type="AlphaFoldDB" id="A0A7C4NMS2"/>
<keyword evidence="1" id="KW-0472">Membrane</keyword>
<gene>
    <name evidence="3" type="ORF">ENU20_01355</name>
</gene>
<feature type="transmembrane region" description="Helical" evidence="1">
    <location>
        <begin position="200"/>
        <end position="219"/>
    </location>
</feature>
<feature type="domain" description="EamA" evidence="2">
    <location>
        <begin position="27"/>
        <end position="154"/>
    </location>
</feature>
<feature type="transmembrane region" description="Helical" evidence="1">
    <location>
        <begin position="284"/>
        <end position="301"/>
    </location>
</feature>
<name>A0A7C4NMS2_STAMA</name>
<feature type="transmembrane region" description="Helical" evidence="1">
    <location>
        <begin position="231"/>
        <end position="251"/>
    </location>
</feature>
<accession>A0A7C4NMS2</accession>
<dbReference type="InterPro" id="IPR037185">
    <property type="entry name" value="EmrE-like"/>
</dbReference>
<feature type="transmembrane region" description="Helical" evidence="1">
    <location>
        <begin position="51"/>
        <end position="68"/>
    </location>
</feature>
<dbReference type="GO" id="GO:0016020">
    <property type="term" value="C:membrane"/>
    <property type="evidence" value="ECO:0007669"/>
    <property type="project" value="InterPro"/>
</dbReference>
<evidence type="ECO:0000259" key="2">
    <source>
        <dbReference type="Pfam" id="PF00892"/>
    </source>
</evidence>
<protein>
    <submittedName>
        <fullName evidence="3">DMT family transporter</fullName>
    </submittedName>
</protein>
<evidence type="ECO:0000256" key="1">
    <source>
        <dbReference type="SAM" id="Phobius"/>
    </source>
</evidence>
<feature type="transmembrane region" description="Helical" evidence="1">
    <location>
        <begin position="111"/>
        <end position="132"/>
    </location>
</feature>
<dbReference type="PANTHER" id="PTHR22911">
    <property type="entry name" value="ACYL-MALONYL CONDENSING ENZYME-RELATED"/>
    <property type="match status" value="1"/>
</dbReference>
<dbReference type="InterPro" id="IPR000620">
    <property type="entry name" value="EamA_dom"/>
</dbReference>
<dbReference type="EMBL" id="DTBP01000012">
    <property type="protein sequence ID" value="HGQ73711.1"/>
    <property type="molecule type" value="Genomic_DNA"/>
</dbReference>
<feature type="transmembrane region" description="Helical" evidence="1">
    <location>
        <begin position="169"/>
        <end position="188"/>
    </location>
</feature>
<feature type="domain" description="EamA" evidence="2">
    <location>
        <begin position="167"/>
        <end position="301"/>
    </location>
</feature>